<keyword evidence="3" id="KW-1185">Reference proteome</keyword>
<name>A0A550C2G7_9AGAR</name>
<gene>
    <name evidence="2" type="ORF">BD626DRAFT_509386</name>
</gene>
<evidence type="ECO:0008006" key="4">
    <source>
        <dbReference type="Google" id="ProtNLM"/>
    </source>
</evidence>
<feature type="signal peptide" evidence="1">
    <location>
        <begin position="1"/>
        <end position="20"/>
    </location>
</feature>
<evidence type="ECO:0000313" key="2">
    <source>
        <dbReference type="EMBL" id="TRM58989.1"/>
    </source>
</evidence>
<sequence>MSVFLVLAGPTLWACQICRSYTDAMTGVARPKLTHYLELFILDISSWSLSDALSRTTLLRRQPCSNQAKQRLLWTHCSICL</sequence>
<dbReference type="Proteomes" id="UP000320762">
    <property type="component" value="Unassembled WGS sequence"/>
</dbReference>
<keyword evidence="1" id="KW-0732">Signal</keyword>
<protein>
    <recommendedName>
        <fullName evidence="4">Secreted protein</fullName>
    </recommendedName>
</protein>
<organism evidence="2 3">
    <name type="scientific">Schizophyllum amplum</name>
    <dbReference type="NCBI Taxonomy" id="97359"/>
    <lineage>
        <taxon>Eukaryota</taxon>
        <taxon>Fungi</taxon>
        <taxon>Dikarya</taxon>
        <taxon>Basidiomycota</taxon>
        <taxon>Agaricomycotina</taxon>
        <taxon>Agaricomycetes</taxon>
        <taxon>Agaricomycetidae</taxon>
        <taxon>Agaricales</taxon>
        <taxon>Schizophyllaceae</taxon>
        <taxon>Schizophyllum</taxon>
    </lineage>
</organism>
<reference evidence="2 3" key="1">
    <citation type="journal article" date="2019" name="New Phytol.">
        <title>Comparative genomics reveals unique wood-decay strategies and fruiting body development in the Schizophyllaceae.</title>
        <authorList>
            <person name="Almasi E."/>
            <person name="Sahu N."/>
            <person name="Krizsan K."/>
            <person name="Balint B."/>
            <person name="Kovacs G.M."/>
            <person name="Kiss B."/>
            <person name="Cseklye J."/>
            <person name="Drula E."/>
            <person name="Henrissat B."/>
            <person name="Nagy I."/>
            <person name="Chovatia M."/>
            <person name="Adam C."/>
            <person name="LaButti K."/>
            <person name="Lipzen A."/>
            <person name="Riley R."/>
            <person name="Grigoriev I.V."/>
            <person name="Nagy L.G."/>
        </authorList>
    </citation>
    <scope>NUCLEOTIDE SEQUENCE [LARGE SCALE GENOMIC DNA]</scope>
    <source>
        <strain evidence="2 3">NL-1724</strain>
    </source>
</reference>
<dbReference type="EMBL" id="VDMD01000031">
    <property type="protein sequence ID" value="TRM58989.1"/>
    <property type="molecule type" value="Genomic_DNA"/>
</dbReference>
<proteinExistence type="predicted"/>
<feature type="chain" id="PRO_5022106640" description="Secreted protein" evidence="1">
    <location>
        <begin position="21"/>
        <end position="81"/>
    </location>
</feature>
<evidence type="ECO:0000256" key="1">
    <source>
        <dbReference type="SAM" id="SignalP"/>
    </source>
</evidence>
<accession>A0A550C2G7</accession>
<comment type="caution">
    <text evidence="2">The sequence shown here is derived from an EMBL/GenBank/DDBJ whole genome shotgun (WGS) entry which is preliminary data.</text>
</comment>
<dbReference type="AlphaFoldDB" id="A0A550C2G7"/>
<evidence type="ECO:0000313" key="3">
    <source>
        <dbReference type="Proteomes" id="UP000320762"/>
    </source>
</evidence>
<feature type="non-terminal residue" evidence="2">
    <location>
        <position position="81"/>
    </location>
</feature>